<organism evidence="1">
    <name type="scientific">Bicosoecida sp. CB-2014</name>
    <dbReference type="NCBI Taxonomy" id="1486930"/>
    <lineage>
        <taxon>Eukaryota</taxon>
        <taxon>Sar</taxon>
        <taxon>Stramenopiles</taxon>
        <taxon>Bigyra</taxon>
        <taxon>Opalozoa</taxon>
        <taxon>Bicosoecida</taxon>
    </lineage>
</organism>
<sequence length="97" mass="10864">MALQRFLSIAENTVKAHYPSSAKLYLRLNHGLPLSHRKRAGGGSPTWQEEELTRLRFLFELMETTARDLGIAVPDAARGEMAHFSTARLGEAAENVW</sequence>
<accession>A0A7S1CKZ3</accession>
<name>A0A7S1CKZ3_9STRA</name>
<dbReference type="EMBL" id="HBFS01022927">
    <property type="protein sequence ID" value="CAD8922103.1"/>
    <property type="molecule type" value="Transcribed_RNA"/>
</dbReference>
<reference evidence="1" key="1">
    <citation type="submission" date="2021-01" db="EMBL/GenBank/DDBJ databases">
        <authorList>
            <person name="Corre E."/>
            <person name="Pelletier E."/>
            <person name="Niang G."/>
            <person name="Scheremetjew M."/>
            <person name="Finn R."/>
            <person name="Kale V."/>
            <person name="Holt S."/>
            <person name="Cochrane G."/>
            <person name="Meng A."/>
            <person name="Brown T."/>
            <person name="Cohen L."/>
        </authorList>
    </citation>
    <scope>NUCLEOTIDE SEQUENCE</scope>
    <source>
        <strain evidence="1">Ms1</strain>
    </source>
</reference>
<gene>
    <name evidence="1" type="ORF">BSP0115_LOCUS15366</name>
</gene>
<protein>
    <submittedName>
        <fullName evidence="1">Uncharacterized protein</fullName>
    </submittedName>
</protein>
<evidence type="ECO:0000313" key="1">
    <source>
        <dbReference type="EMBL" id="CAD8922103.1"/>
    </source>
</evidence>
<dbReference type="AlphaFoldDB" id="A0A7S1CKZ3"/>
<proteinExistence type="predicted"/>